<feature type="region of interest" description="Disordered" evidence="2">
    <location>
        <begin position="207"/>
        <end position="231"/>
    </location>
</feature>
<dbReference type="PANTHER" id="PTHR31286">
    <property type="entry name" value="GLYCINE-RICH CELL WALL STRUCTURAL PROTEIN 1.8-LIKE"/>
    <property type="match status" value="1"/>
</dbReference>
<dbReference type="InterPro" id="IPR001878">
    <property type="entry name" value="Znf_CCHC"/>
</dbReference>
<dbReference type="Proteomes" id="UP000516314">
    <property type="component" value="Chromosome 3"/>
</dbReference>
<evidence type="ECO:0000256" key="1">
    <source>
        <dbReference type="PROSITE-ProRule" id="PRU00047"/>
    </source>
</evidence>
<dbReference type="PANTHER" id="PTHR31286:SF170">
    <property type="entry name" value="(RAPE) HYPOTHETICAL PROTEIN"/>
    <property type="match status" value="1"/>
</dbReference>
<keyword evidence="1" id="KW-0479">Metal-binding</keyword>
<dbReference type="EMBL" id="LR881468">
    <property type="protein sequence ID" value="CAD5323985.1"/>
    <property type="molecule type" value="Genomic_DNA"/>
</dbReference>
<protein>
    <submittedName>
        <fullName evidence="4">(thale cress) hypothetical protein</fullName>
    </submittedName>
</protein>
<dbReference type="GO" id="GO:0008270">
    <property type="term" value="F:zinc ion binding"/>
    <property type="evidence" value="ECO:0007669"/>
    <property type="project" value="UniProtKB-KW"/>
</dbReference>
<proteinExistence type="predicted"/>
<accession>A0A7G2EN29</accession>
<keyword evidence="1" id="KW-0862">Zinc</keyword>
<dbReference type="GO" id="GO:0003676">
    <property type="term" value="F:nucleic acid binding"/>
    <property type="evidence" value="ECO:0007669"/>
    <property type="project" value="InterPro"/>
</dbReference>
<dbReference type="InterPro" id="IPR040256">
    <property type="entry name" value="At4g02000-like"/>
</dbReference>
<evidence type="ECO:0000313" key="4">
    <source>
        <dbReference type="EMBL" id="CAD5323985.1"/>
    </source>
</evidence>
<evidence type="ECO:0000256" key="2">
    <source>
        <dbReference type="SAM" id="MobiDB-lite"/>
    </source>
</evidence>
<dbReference type="AlphaFoldDB" id="A0A7G2EN29"/>
<dbReference type="PROSITE" id="PS50158">
    <property type="entry name" value="ZF_CCHC"/>
    <property type="match status" value="1"/>
</dbReference>
<sequence length="356" mass="38716">MALNNPRRTRRYLALGLADEPIAVPETVYAQVREKNRQSLVCRVLSPRRQDLYSVIDNSVLSGVSEDMNVMDALSAAGSKWEDEQVPEFLKSVPMWLKIRGIPIQYLCDGTVREIASSMGEVMEVELDDGMVDLSSVRARVNVCVDTRLCFKKVARFDSGEVKIVSFRYEEIGMSKARFKFCFNCGDMNHLARNCLIPWVDVPDPYERSLSPPPHESNSDGSAEGNCGDGGTSSGTLELLELVDAVQDFPVGDGEQLELAGVVQDLPVGDGEQQQQGLDGVEEANATQVDSEMVGISSEGSKRKFDAVEQGDENPEKRLRGITDATEGGSTDATQGGSTDATEEGLGVSLKPLQGE</sequence>
<feature type="compositionally biased region" description="Polar residues" evidence="2">
    <location>
        <begin position="328"/>
        <end position="340"/>
    </location>
</feature>
<dbReference type="Pfam" id="PF00098">
    <property type="entry name" value="zf-CCHC"/>
    <property type="match status" value="1"/>
</dbReference>
<organism evidence="4 5">
    <name type="scientific">Arabidopsis thaliana</name>
    <name type="common">Mouse-ear cress</name>
    <dbReference type="NCBI Taxonomy" id="3702"/>
    <lineage>
        <taxon>Eukaryota</taxon>
        <taxon>Viridiplantae</taxon>
        <taxon>Streptophyta</taxon>
        <taxon>Embryophyta</taxon>
        <taxon>Tracheophyta</taxon>
        <taxon>Spermatophyta</taxon>
        <taxon>Magnoliopsida</taxon>
        <taxon>eudicotyledons</taxon>
        <taxon>Gunneridae</taxon>
        <taxon>Pentapetalae</taxon>
        <taxon>rosids</taxon>
        <taxon>malvids</taxon>
        <taxon>Brassicales</taxon>
        <taxon>Brassicaceae</taxon>
        <taxon>Camelineae</taxon>
        <taxon>Arabidopsis</taxon>
    </lineage>
</organism>
<feature type="domain" description="CCHC-type" evidence="3">
    <location>
        <begin position="182"/>
        <end position="195"/>
    </location>
</feature>
<feature type="region of interest" description="Disordered" evidence="2">
    <location>
        <begin position="291"/>
        <end position="356"/>
    </location>
</feature>
<name>A0A7G2EN29_ARATH</name>
<keyword evidence="1" id="KW-0863">Zinc-finger</keyword>
<gene>
    <name evidence="4" type="ORF">AT9943_LOCUS11906</name>
</gene>
<reference evidence="4 5" key="1">
    <citation type="submission" date="2020-09" db="EMBL/GenBank/DDBJ databases">
        <authorList>
            <person name="Ashkenazy H."/>
        </authorList>
    </citation>
    <scope>NUCLEOTIDE SEQUENCE [LARGE SCALE GENOMIC DNA]</scope>
    <source>
        <strain evidence="5">cv. Cdm-0</strain>
    </source>
</reference>
<evidence type="ECO:0000259" key="3">
    <source>
        <dbReference type="PROSITE" id="PS50158"/>
    </source>
</evidence>
<evidence type="ECO:0000313" key="5">
    <source>
        <dbReference type="Proteomes" id="UP000516314"/>
    </source>
</evidence>